<dbReference type="EMBL" id="BQXS01011146">
    <property type="protein sequence ID" value="GKT36110.1"/>
    <property type="molecule type" value="Genomic_DNA"/>
</dbReference>
<keyword evidence="5" id="KW-1185">Reference proteome</keyword>
<sequence length="534" mass="57610">MADQVPLSPIFTDVGDIDTFDTTTQLEEDGLVQDNHEYAEAMKADAFASRKKWFWIGLIVCGILLIIVVIVVLTQSGSDKITPKDIVDRFLDYVSYDTASDDNSTTSPSTDKQMNLAHHLVHELENLQLTNIQLSDYGVVTATLPASDDAKDAVTLGLIAHMDTYGGVSGANVNPQFKTVSMTNIQDILLDSGDTIYATSIETAVSGAPYDEFNLIYTDGSTLLGCDDKCGIAAIMEFLQRVQTDTGRTCATTESGSCTIRHPRIRVAFTPDEEIGRGVDHLSTSTFNADLAYTIDGGAYAQYEDACFNGITATISIDGYSVHTGDAKAEGLKNSAQPASFAAYILDNHDKLQEYPHEAYNSDGTEPYVHVDTITGAVASSEVSILVRGFTNADVASMEDLVTQAVEDTRIAFPDYDCSAANKNACIHDASFDVMYQNMHDVIAAYPDIETVSKTAMENAGISEDAINANSHPIRGGTDGARLAYADPPLPTPNLFTGGGNFHSVTEFAVVESMEAVADVMEQLAEEWSYRTAI</sequence>
<dbReference type="Gene3D" id="3.40.630.10">
    <property type="entry name" value="Zn peptidases"/>
    <property type="match status" value="1"/>
</dbReference>
<feature type="transmembrane region" description="Helical" evidence="3">
    <location>
        <begin position="53"/>
        <end position="73"/>
    </location>
</feature>
<evidence type="ECO:0000256" key="1">
    <source>
        <dbReference type="ARBA" id="ARBA00001947"/>
    </source>
</evidence>
<dbReference type="InterPro" id="IPR036264">
    <property type="entry name" value="Bact_exopeptidase_dim_dom"/>
</dbReference>
<protein>
    <submittedName>
        <fullName evidence="4">Multi-domain containing protein</fullName>
    </submittedName>
</protein>
<evidence type="ECO:0000313" key="4">
    <source>
        <dbReference type="EMBL" id="GKT36110.1"/>
    </source>
</evidence>
<dbReference type="PANTHER" id="PTHR42994">
    <property type="entry name" value="PEPTIDASE T"/>
    <property type="match status" value="1"/>
</dbReference>
<keyword evidence="3" id="KW-1133">Transmembrane helix</keyword>
<keyword evidence="2" id="KW-0862">Zinc</keyword>
<gene>
    <name evidence="4" type="ORF">ADUPG1_009136</name>
</gene>
<keyword evidence="3" id="KW-0472">Membrane</keyword>
<dbReference type="NCBIfam" id="NF003976">
    <property type="entry name" value="PRK05469.1"/>
    <property type="match status" value="1"/>
</dbReference>
<evidence type="ECO:0000256" key="2">
    <source>
        <dbReference type="ARBA" id="ARBA00022833"/>
    </source>
</evidence>
<dbReference type="InterPro" id="IPR002933">
    <property type="entry name" value="Peptidase_M20"/>
</dbReference>
<dbReference type="SUPFAM" id="SSF53187">
    <property type="entry name" value="Zn-dependent exopeptidases"/>
    <property type="match status" value="1"/>
</dbReference>
<reference evidence="4" key="1">
    <citation type="submission" date="2022-03" db="EMBL/GenBank/DDBJ databases">
        <title>Draft genome sequence of Aduncisulcus paluster, a free-living microaerophilic Fornicata.</title>
        <authorList>
            <person name="Yuyama I."/>
            <person name="Kume K."/>
            <person name="Tamura T."/>
            <person name="Inagaki Y."/>
            <person name="Hashimoto T."/>
        </authorList>
    </citation>
    <scope>NUCLEOTIDE SEQUENCE</scope>
    <source>
        <strain evidence="4">NY0171</strain>
    </source>
</reference>
<dbReference type="PANTHER" id="PTHR42994:SF1">
    <property type="entry name" value="PEPTIDASE T"/>
    <property type="match status" value="1"/>
</dbReference>
<comment type="caution">
    <text evidence="4">The sequence shown here is derived from an EMBL/GenBank/DDBJ whole genome shotgun (WGS) entry which is preliminary data.</text>
</comment>
<comment type="cofactor">
    <cofactor evidence="1">
        <name>Zn(2+)</name>
        <dbReference type="ChEBI" id="CHEBI:29105"/>
    </cofactor>
</comment>
<keyword evidence="3" id="KW-0812">Transmembrane</keyword>
<evidence type="ECO:0000256" key="3">
    <source>
        <dbReference type="SAM" id="Phobius"/>
    </source>
</evidence>
<proteinExistence type="predicted"/>
<dbReference type="SUPFAM" id="SSF55031">
    <property type="entry name" value="Bacterial exopeptidase dimerisation domain"/>
    <property type="match status" value="1"/>
</dbReference>
<name>A0ABQ5KUH0_9EUKA</name>
<accession>A0ABQ5KUH0</accession>
<dbReference type="Pfam" id="PF01546">
    <property type="entry name" value="Peptidase_M20"/>
    <property type="match status" value="1"/>
</dbReference>
<organism evidence="4 5">
    <name type="scientific">Aduncisulcus paluster</name>
    <dbReference type="NCBI Taxonomy" id="2918883"/>
    <lineage>
        <taxon>Eukaryota</taxon>
        <taxon>Metamonada</taxon>
        <taxon>Carpediemonas-like organisms</taxon>
        <taxon>Aduncisulcus</taxon>
    </lineage>
</organism>
<dbReference type="Gene3D" id="3.30.70.360">
    <property type="match status" value="1"/>
</dbReference>
<evidence type="ECO:0000313" key="5">
    <source>
        <dbReference type="Proteomes" id="UP001057375"/>
    </source>
</evidence>
<dbReference type="Proteomes" id="UP001057375">
    <property type="component" value="Unassembled WGS sequence"/>
</dbReference>